<dbReference type="Proteomes" id="UP000719766">
    <property type="component" value="Unassembled WGS sequence"/>
</dbReference>
<protein>
    <submittedName>
        <fullName evidence="1">Uncharacterized protein</fullName>
    </submittedName>
</protein>
<dbReference type="EMBL" id="JABBWE010000061">
    <property type="protein sequence ID" value="KAG1789154.1"/>
    <property type="molecule type" value="Genomic_DNA"/>
</dbReference>
<reference evidence="1" key="1">
    <citation type="journal article" date="2020" name="New Phytol.">
        <title>Comparative genomics reveals dynamic genome evolution in host specialist ectomycorrhizal fungi.</title>
        <authorList>
            <person name="Lofgren L.A."/>
            <person name="Nguyen N.H."/>
            <person name="Vilgalys R."/>
            <person name="Ruytinx J."/>
            <person name="Liao H.L."/>
            <person name="Branco S."/>
            <person name="Kuo A."/>
            <person name="LaButti K."/>
            <person name="Lipzen A."/>
            <person name="Andreopoulos W."/>
            <person name="Pangilinan J."/>
            <person name="Riley R."/>
            <person name="Hundley H."/>
            <person name="Na H."/>
            <person name="Barry K."/>
            <person name="Grigoriev I.V."/>
            <person name="Stajich J.E."/>
            <person name="Kennedy P.G."/>
        </authorList>
    </citation>
    <scope>NUCLEOTIDE SEQUENCE</scope>
    <source>
        <strain evidence="1">S12</strain>
    </source>
</reference>
<proteinExistence type="predicted"/>
<gene>
    <name evidence="1" type="ORF">HD556DRAFT_1447217</name>
</gene>
<sequence length="123" mass="13590">MKELEDATGIDVWALVTFRPEDVAYSSFGIFAITLPIICGERKQGALGWLLQEIAARSGDITVLDWIGQPSEFNSYLPAHIASYSTIPRTLSSLSGGHIHTQVSSLRQTMPTDLTLKFYDQSE</sequence>
<accession>A0A9P7DE60</accession>
<name>A0A9P7DE60_9AGAM</name>
<dbReference type="OrthoDB" id="2688706at2759"/>
<comment type="caution">
    <text evidence="1">The sequence shown here is derived from an EMBL/GenBank/DDBJ whole genome shotgun (WGS) entry which is preliminary data.</text>
</comment>
<dbReference type="GeneID" id="64600992"/>
<evidence type="ECO:0000313" key="2">
    <source>
        <dbReference type="Proteomes" id="UP000719766"/>
    </source>
</evidence>
<dbReference type="AlphaFoldDB" id="A0A9P7DE60"/>
<dbReference type="RefSeq" id="XP_041156275.1">
    <property type="nucleotide sequence ID" value="XM_041307228.1"/>
</dbReference>
<organism evidence="1 2">
    <name type="scientific">Suillus plorans</name>
    <dbReference type="NCBI Taxonomy" id="116603"/>
    <lineage>
        <taxon>Eukaryota</taxon>
        <taxon>Fungi</taxon>
        <taxon>Dikarya</taxon>
        <taxon>Basidiomycota</taxon>
        <taxon>Agaricomycotina</taxon>
        <taxon>Agaricomycetes</taxon>
        <taxon>Agaricomycetidae</taxon>
        <taxon>Boletales</taxon>
        <taxon>Suillineae</taxon>
        <taxon>Suillaceae</taxon>
        <taxon>Suillus</taxon>
    </lineage>
</organism>
<keyword evidence="2" id="KW-1185">Reference proteome</keyword>
<evidence type="ECO:0000313" key="1">
    <source>
        <dbReference type="EMBL" id="KAG1789154.1"/>
    </source>
</evidence>